<evidence type="ECO:0000313" key="8">
    <source>
        <dbReference type="EMBL" id="VDN48826.1"/>
    </source>
</evidence>
<accession>A0A3P7S1V4</accession>
<dbReference type="InterPro" id="IPR018170">
    <property type="entry name" value="Aldo/ket_reductase_CS"/>
</dbReference>
<dbReference type="KEGG" id="cbar:PATL70BA_2916"/>
<dbReference type="FunFam" id="3.20.20.100:FF:000015">
    <property type="entry name" value="Oxidoreductase, aldo/keto reductase family"/>
    <property type="match status" value="1"/>
</dbReference>
<dbReference type="AlphaFoldDB" id="A0A3P7S1V4"/>
<name>A0A3P7S1V4_9FIRM</name>
<evidence type="ECO:0000256" key="1">
    <source>
        <dbReference type="ARBA" id="ARBA00007905"/>
    </source>
</evidence>
<reference evidence="8 9" key="1">
    <citation type="submission" date="2018-09" db="EMBL/GenBank/DDBJ databases">
        <authorList>
            <person name="Postec A."/>
        </authorList>
    </citation>
    <scope>NUCLEOTIDE SEQUENCE [LARGE SCALE GENOMIC DNA]</scope>
    <source>
        <strain evidence="8">70B-A</strain>
    </source>
</reference>
<feature type="binding site" evidence="5">
    <location>
        <position position="111"/>
    </location>
    <ligand>
        <name>substrate</name>
    </ligand>
</feature>
<gene>
    <name evidence="8" type="primary">pgoN</name>
    <name evidence="8" type="ORF">PATL70BA_2916</name>
</gene>
<evidence type="ECO:0000256" key="6">
    <source>
        <dbReference type="PIRSR" id="PIRSR000097-3"/>
    </source>
</evidence>
<keyword evidence="9" id="KW-1185">Reference proteome</keyword>
<keyword evidence="2" id="KW-0521">NADP</keyword>
<dbReference type="PROSITE" id="PS00062">
    <property type="entry name" value="ALDOKETO_REDUCTASE_2"/>
    <property type="match status" value="1"/>
</dbReference>
<evidence type="ECO:0000313" key="9">
    <source>
        <dbReference type="Proteomes" id="UP000279029"/>
    </source>
</evidence>
<dbReference type="PRINTS" id="PR00069">
    <property type="entry name" value="ALDKETRDTASE"/>
</dbReference>
<dbReference type="EC" id="1.1.1.283" evidence="8"/>
<sequence length="283" mass="32230">MKSLTDYYTLHNGVTIPCVGFGTWQTPNDEVGITSVKTALDVGYRHIDTAAIYGNEVSVGKAIKDSGIPREEIFLTSKLWNEDHGYEATLRAFEESLKRLDTDYLDLYLIHWPNPPKFRDRWQEVNSETWKAMEELYEAGKIKAIGVSNFRTHHLKAIMDHAKIVPMVNQIRLCPGDLQEETVDFCREHDILLEAYSPLGTGKVFDVPEMQFFEQKYGKSIAQICLRWSLERGYLPLPKSVTPSRIEANADIFDFELEERDVEDIANLTGACGFGGDPDLKTF</sequence>
<dbReference type="CDD" id="cd19071">
    <property type="entry name" value="AKR_AKR1-5-like"/>
    <property type="match status" value="1"/>
</dbReference>
<dbReference type="PANTHER" id="PTHR43827:SF3">
    <property type="entry name" value="NADP-DEPENDENT OXIDOREDUCTASE DOMAIN-CONTAINING PROTEIN"/>
    <property type="match status" value="1"/>
</dbReference>
<evidence type="ECO:0000256" key="4">
    <source>
        <dbReference type="PIRSR" id="PIRSR000097-1"/>
    </source>
</evidence>
<dbReference type="EMBL" id="LR130778">
    <property type="protein sequence ID" value="VDN48826.1"/>
    <property type="molecule type" value="Genomic_DNA"/>
</dbReference>
<dbReference type="Proteomes" id="UP000279029">
    <property type="component" value="Chromosome"/>
</dbReference>
<dbReference type="Pfam" id="PF00248">
    <property type="entry name" value="Aldo_ket_red"/>
    <property type="match status" value="1"/>
</dbReference>
<dbReference type="InterPro" id="IPR020471">
    <property type="entry name" value="AKR"/>
</dbReference>
<dbReference type="PANTHER" id="PTHR43827">
    <property type="entry name" value="2,5-DIKETO-D-GLUCONIC ACID REDUCTASE"/>
    <property type="match status" value="1"/>
</dbReference>
<dbReference type="PROSITE" id="PS00798">
    <property type="entry name" value="ALDOKETO_REDUCTASE_1"/>
    <property type="match status" value="1"/>
</dbReference>
<dbReference type="InterPro" id="IPR023210">
    <property type="entry name" value="NADP_OxRdtase_dom"/>
</dbReference>
<proteinExistence type="inferred from homology"/>
<dbReference type="GO" id="GO:0043892">
    <property type="term" value="F:methylglyoxal reductase (NADPH) activity"/>
    <property type="evidence" value="ECO:0007669"/>
    <property type="project" value="UniProtKB-EC"/>
</dbReference>
<evidence type="ECO:0000256" key="3">
    <source>
        <dbReference type="ARBA" id="ARBA00023002"/>
    </source>
</evidence>
<feature type="domain" description="NADP-dependent oxidoreductase" evidence="7">
    <location>
        <begin position="19"/>
        <end position="267"/>
    </location>
</feature>
<organism evidence="8 9">
    <name type="scientific">Petrocella atlantisensis</name>
    <dbReference type="NCBI Taxonomy" id="2173034"/>
    <lineage>
        <taxon>Bacteria</taxon>
        <taxon>Bacillati</taxon>
        <taxon>Bacillota</taxon>
        <taxon>Clostridia</taxon>
        <taxon>Lachnospirales</taxon>
        <taxon>Vallitaleaceae</taxon>
        <taxon>Petrocella</taxon>
    </lineage>
</organism>
<protein>
    <submittedName>
        <fullName evidence="8">Promiscuous glyoxal/methylglyoxal reductase</fullName>
        <ecNumber evidence="8">1.1.1.283</ecNumber>
    </submittedName>
</protein>
<dbReference type="InterPro" id="IPR036812">
    <property type="entry name" value="NAD(P)_OxRdtase_dom_sf"/>
</dbReference>
<feature type="active site" description="Proton donor" evidence="4">
    <location>
        <position position="53"/>
    </location>
</feature>
<evidence type="ECO:0000256" key="5">
    <source>
        <dbReference type="PIRSR" id="PIRSR000097-2"/>
    </source>
</evidence>
<evidence type="ECO:0000259" key="7">
    <source>
        <dbReference type="Pfam" id="PF00248"/>
    </source>
</evidence>
<evidence type="ECO:0000256" key="2">
    <source>
        <dbReference type="ARBA" id="ARBA00022857"/>
    </source>
</evidence>
<dbReference type="Gene3D" id="3.20.20.100">
    <property type="entry name" value="NADP-dependent oxidoreductase domain"/>
    <property type="match status" value="1"/>
</dbReference>
<comment type="similarity">
    <text evidence="1">Belongs to the aldo/keto reductase family.</text>
</comment>
<dbReference type="RefSeq" id="WP_125137902.1">
    <property type="nucleotide sequence ID" value="NZ_LR130778.1"/>
</dbReference>
<dbReference type="SUPFAM" id="SSF51430">
    <property type="entry name" value="NAD(P)-linked oxidoreductase"/>
    <property type="match status" value="1"/>
</dbReference>
<dbReference type="PIRSF" id="PIRSF000097">
    <property type="entry name" value="AKR"/>
    <property type="match status" value="1"/>
</dbReference>
<dbReference type="PROSITE" id="PS00063">
    <property type="entry name" value="ALDOKETO_REDUCTASE_3"/>
    <property type="match status" value="1"/>
</dbReference>
<keyword evidence="3 8" id="KW-0560">Oxidoreductase</keyword>
<feature type="site" description="Lowers pKa of active site Tyr" evidence="6">
    <location>
        <position position="78"/>
    </location>
</feature>
<dbReference type="OrthoDB" id="9804790at2"/>